<accession>A0ACC0WVF7</accession>
<gene>
    <name evidence="1" type="ORF">PsorP6_001065</name>
</gene>
<comment type="caution">
    <text evidence="1">The sequence shown here is derived from an EMBL/GenBank/DDBJ whole genome shotgun (WGS) entry which is preliminary data.</text>
</comment>
<sequence length="241" mass="26746">MRCRYCHGETPQLSGRMKFHLRAKCPRVSDDVKANFATAGPKLFIKVEIVAKMDVATTDVVTTGTLPPSTAVKPFEVTPVDSSEVVETSSPRSKLQSRKQQDVWDLLLFEEKLTAALVIAHAPWALLDTPYFRAAMELVHPASDPPPAPLTATRARTHEMSRLALKYDRECTDVLARSTAVTLMVTNVEDSGTKGTKAAMYVAVTESRRAFVMAQSRRKKSCIGAYEYDRMANLPMSMLQH</sequence>
<dbReference type="Proteomes" id="UP001163321">
    <property type="component" value="Chromosome 1"/>
</dbReference>
<reference evidence="1 2" key="1">
    <citation type="journal article" date="2022" name="bioRxiv">
        <title>The genome of the oomycete Peronosclerospora sorghi, a cosmopolitan pathogen of maize and sorghum, is inflated with dispersed pseudogenes.</title>
        <authorList>
            <person name="Fletcher K."/>
            <person name="Martin F."/>
            <person name="Isakeit T."/>
            <person name="Cavanaugh K."/>
            <person name="Magill C."/>
            <person name="Michelmore R."/>
        </authorList>
    </citation>
    <scope>NUCLEOTIDE SEQUENCE [LARGE SCALE GENOMIC DNA]</scope>
    <source>
        <strain evidence="1">P6</strain>
    </source>
</reference>
<name>A0ACC0WVF7_9STRA</name>
<protein>
    <submittedName>
        <fullName evidence="1">Uncharacterized protein</fullName>
    </submittedName>
</protein>
<dbReference type="EMBL" id="CM047580">
    <property type="protein sequence ID" value="KAI9921843.1"/>
    <property type="molecule type" value="Genomic_DNA"/>
</dbReference>
<proteinExistence type="predicted"/>
<evidence type="ECO:0000313" key="2">
    <source>
        <dbReference type="Proteomes" id="UP001163321"/>
    </source>
</evidence>
<keyword evidence="2" id="KW-1185">Reference proteome</keyword>
<organism evidence="1 2">
    <name type="scientific">Peronosclerospora sorghi</name>
    <dbReference type="NCBI Taxonomy" id="230839"/>
    <lineage>
        <taxon>Eukaryota</taxon>
        <taxon>Sar</taxon>
        <taxon>Stramenopiles</taxon>
        <taxon>Oomycota</taxon>
        <taxon>Peronosporomycetes</taxon>
        <taxon>Peronosporales</taxon>
        <taxon>Peronosporaceae</taxon>
        <taxon>Peronosclerospora</taxon>
    </lineage>
</organism>
<evidence type="ECO:0000313" key="1">
    <source>
        <dbReference type="EMBL" id="KAI9921843.1"/>
    </source>
</evidence>